<dbReference type="InterPro" id="IPR029447">
    <property type="entry name" value="DUF4439"/>
</dbReference>
<gene>
    <name evidence="2" type="ORF">ACFPWU_06890</name>
</gene>
<dbReference type="EMBL" id="JBHSQI010000003">
    <property type="protein sequence ID" value="MFC6153392.1"/>
    <property type="molecule type" value="Genomic_DNA"/>
</dbReference>
<dbReference type="Pfam" id="PF14530">
    <property type="entry name" value="DUF4439"/>
    <property type="match status" value="1"/>
</dbReference>
<accession>A0ABW1QX33</accession>
<protein>
    <submittedName>
        <fullName evidence="2">DUF4439 domain-containing protein</fullName>
    </submittedName>
</protein>
<dbReference type="RefSeq" id="WP_128221224.1">
    <property type="nucleotide sequence ID" value="NZ_CP034929.1"/>
</dbReference>
<dbReference type="Proteomes" id="UP001596098">
    <property type="component" value="Unassembled WGS sequence"/>
</dbReference>
<dbReference type="InterPro" id="IPR009078">
    <property type="entry name" value="Ferritin-like_SF"/>
</dbReference>
<dbReference type="Gene3D" id="1.20.1260.10">
    <property type="match status" value="1"/>
</dbReference>
<comment type="caution">
    <text evidence="2">The sequence shown here is derived from an EMBL/GenBank/DDBJ whole genome shotgun (WGS) entry which is preliminary data.</text>
</comment>
<evidence type="ECO:0000259" key="1">
    <source>
        <dbReference type="Pfam" id="PF14530"/>
    </source>
</evidence>
<keyword evidence="3" id="KW-1185">Reference proteome</keyword>
<sequence>MTDSPTPRSEPTALDALQQTLAAEHAVVHLFTALGGMTSASREPELAALLREQYQVHRGRREQLMVMVRTQGAQPVAAEPAYALPEASTADLVRAAGLEAEERCAQTYAAQVAATTAEARDWAVMTLAETASTLLRWGADATPFPGAPDLLA</sequence>
<proteinExistence type="predicted"/>
<evidence type="ECO:0000313" key="3">
    <source>
        <dbReference type="Proteomes" id="UP001596098"/>
    </source>
</evidence>
<feature type="domain" description="DUF4439" evidence="1">
    <location>
        <begin position="16"/>
        <end position="148"/>
    </location>
</feature>
<name>A0ABW1QX33_9ACTN</name>
<evidence type="ECO:0000313" key="2">
    <source>
        <dbReference type="EMBL" id="MFC6153392.1"/>
    </source>
</evidence>
<dbReference type="SUPFAM" id="SSF47240">
    <property type="entry name" value="Ferritin-like"/>
    <property type="match status" value="1"/>
</dbReference>
<reference evidence="3" key="1">
    <citation type="journal article" date="2019" name="Int. J. Syst. Evol. Microbiol.">
        <title>The Global Catalogue of Microorganisms (GCM) 10K type strain sequencing project: providing services to taxonomists for standard genome sequencing and annotation.</title>
        <authorList>
            <consortium name="The Broad Institute Genomics Platform"/>
            <consortium name="The Broad Institute Genome Sequencing Center for Infectious Disease"/>
            <person name="Wu L."/>
            <person name="Ma J."/>
        </authorList>
    </citation>
    <scope>NUCLEOTIDE SEQUENCE [LARGE SCALE GENOMIC DNA]</scope>
    <source>
        <strain evidence="3">DFY28</strain>
    </source>
</reference>
<organism evidence="2 3">
    <name type="scientific">Nocardioides yefusunii</name>
    <dbReference type="NCBI Taxonomy" id="2500546"/>
    <lineage>
        <taxon>Bacteria</taxon>
        <taxon>Bacillati</taxon>
        <taxon>Actinomycetota</taxon>
        <taxon>Actinomycetes</taxon>
        <taxon>Propionibacteriales</taxon>
        <taxon>Nocardioidaceae</taxon>
        <taxon>Nocardioides</taxon>
    </lineage>
</organism>
<dbReference type="InterPro" id="IPR012347">
    <property type="entry name" value="Ferritin-like"/>
</dbReference>